<accession>A0ABV9T1V3</accession>
<keyword evidence="10" id="KW-1185">Reference proteome</keyword>
<evidence type="ECO:0000313" key="9">
    <source>
        <dbReference type="EMBL" id="MFC4872496.1"/>
    </source>
</evidence>
<keyword evidence="3" id="KW-0813">Transport</keyword>
<dbReference type="Pfam" id="PF02321">
    <property type="entry name" value="OEP"/>
    <property type="match status" value="2"/>
</dbReference>
<feature type="coiled-coil region" evidence="8">
    <location>
        <begin position="119"/>
        <end position="178"/>
    </location>
</feature>
<dbReference type="InterPro" id="IPR051906">
    <property type="entry name" value="TolC-like"/>
</dbReference>
<evidence type="ECO:0000256" key="2">
    <source>
        <dbReference type="ARBA" id="ARBA00007613"/>
    </source>
</evidence>
<keyword evidence="8" id="KW-0175">Coiled coil</keyword>
<comment type="subcellular location">
    <subcellularLocation>
        <location evidence="1">Cell outer membrane</location>
    </subcellularLocation>
</comment>
<comment type="similarity">
    <text evidence="2">Belongs to the outer membrane factor (OMF) (TC 1.B.17) family.</text>
</comment>
<keyword evidence="7" id="KW-0998">Cell outer membrane</keyword>
<evidence type="ECO:0000256" key="3">
    <source>
        <dbReference type="ARBA" id="ARBA00022448"/>
    </source>
</evidence>
<dbReference type="EMBL" id="JBHSJJ010000006">
    <property type="protein sequence ID" value="MFC4872496.1"/>
    <property type="molecule type" value="Genomic_DNA"/>
</dbReference>
<protein>
    <submittedName>
        <fullName evidence="9">TolC family protein</fullName>
    </submittedName>
</protein>
<dbReference type="InterPro" id="IPR003423">
    <property type="entry name" value="OMP_efflux"/>
</dbReference>
<dbReference type="PANTHER" id="PTHR30026">
    <property type="entry name" value="OUTER MEMBRANE PROTEIN TOLC"/>
    <property type="match status" value="1"/>
</dbReference>
<evidence type="ECO:0000256" key="1">
    <source>
        <dbReference type="ARBA" id="ARBA00004442"/>
    </source>
</evidence>
<comment type="caution">
    <text evidence="9">The sequence shown here is derived from an EMBL/GenBank/DDBJ whole genome shotgun (WGS) entry which is preliminary data.</text>
</comment>
<evidence type="ECO:0000256" key="4">
    <source>
        <dbReference type="ARBA" id="ARBA00022452"/>
    </source>
</evidence>
<proteinExistence type="inferred from homology"/>
<dbReference type="Proteomes" id="UP001595818">
    <property type="component" value="Unassembled WGS sequence"/>
</dbReference>
<keyword evidence="4" id="KW-1134">Transmembrane beta strand</keyword>
<keyword evidence="5" id="KW-0812">Transmembrane</keyword>
<dbReference type="Gene3D" id="1.20.1600.10">
    <property type="entry name" value="Outer membrane efflux proteins (OEP)"/>
    <property type="match status" value="1"/>
</dbReference>
<evidence type="ECO:0000256" key="6">
    <source>
        <dbReference type="ARBA" id="ARBA00023136"/>
    </source>
</evidence>
<keyword evidence="6" id="KW-0472">Membrane</keyword>
<evidence type="ECO:0000256" key="8">
    <source>
        <dbReference type="SAM" id="Coils"/>
    </source>
</evidence>
<gene>
    <name evidence="9" type="ORF">ACFPFU_12425</name>
</gene>
<evidence type="ECO:0000256" key="5">
    <source>
        <dbReference type="ARBA" id="ARBA00022692"/>
    </source>
</evidence>
<dbReference type="PANTHER" id="PTHR30026:SF20">
    <property type="entry name" value="OUTER MEMBRANE PROTEIN TOLC"/>
    <property type="match status" value="1"/>
</dbReference>
<evidence type="ECO:0000313" key="10">
    <source>
        <dbReference type="Proteomes" id="UP001595818"/>
    </source>
</evidence>
<name>A0ABV9T1V3_9BACT</name>
<reference evidence="10" key="1">
    <citation type="journal article" date="2019" name="Int. J. Syst. Evol. Microbiol.">
        <title>The Global Catalogue of Microorganisms (GCM) 10K type strain sequencing project: providing services to taxonomists for standard genome sequencing and annotation.</title>
        <authorList>
            <consortium name="The Broad Institute Genomics Platform"/>
            <consortium name="The Broad Institute Genome Sequencing Center for Infectious Disease"/>
            <person name="Wu L."/>
            <person name="Ma J."/>
        </authorList>
    </citation>
    <scope>NUCLEOTIDE SEQUENCE [LARGE SCALE GENOMIC DNA]</scope>
    <source>
        <strain evidence="10">CGMCC 4.7466</strain>
    </source>
</reference>
<sequence length="447" mass="49844">MRKIYFFAIGMLILMENEVLAQDFDIEALSLEECVIIAIENNLNLKRSELNLLNSEAALMEARGQQLPSFSAGASSGFRWGRSINPVTNLFETRRIGNVNISASSNLPIYAGGQIRNSIKQAQLEVETSRLNVAATENDITLNAINLFINVAFAREQLNIARSQLKTTQDQLERTRRLVMAGALPRGDQLDLGAQTATNELEVINAENNLRIARLNLSQALQLPFTDEFDIVVPEVEVDNLEIETKGVANIYSVATEHLPQIKAAELGVESAEYGVRMAKGAFAPTLGINANVFSNYVDQVSFGTADPLMRQFENNLSQAANLSLNIPIFSNFRNRAGVQRARVQKRLSEIQEIETKNQLRQEIETAYTSAYAARQAYRSSLLRVEAMEEAFRMATQRFDVGAINAVDFQVAQNNLFNAQADLVTSKYEYVFRVKVLDFYLGNPLSL</sequence>
<organism evidence="9 10">
    <name type="scientific">Negadavirga shengliensis</name>
    <dbReference type="NCBI Taxonomy" id="1389218"/>
    <lineage>
        <taxon>Bacteria</taxon>
        <taxon>Pseudomonadati</taxon>
        <taxon>Bacteroidota</taxon>
        <taxon>Cytophagia</taxon>
        <taxon>Cytophagales</taxon>
        <taxon>Cyclobacteriaceae</taxon>
        <taxon>Negadavirga</taxon>
    </lineage>
</organism>
<dbReference type="SUPFAM" id="SSF56954">
    <property type="entry name" value="Outer membrane efflux proteins (OEP)"/>
    <property type="match status" value="1"/>
</dbReference>
<dbReference type="RefSeq" id="WP_377064933.1">
    <property type="nucleotide sequence ID" value="NZ_JBHSJJ010000006.1"/>
</dbReference>
<evidence type="ECO:0000256" key="7">
    <source>
        <dbReference type="ARBA" id="ARBA00023237"/>
    </source>
</evidence>